<dbReference type="AlphaFoldDB" id="A0A4S8YXK7"/>
<feature type="compositionally biased region" description="Polar residues" evidence="1">
    <location>
        <begin position="254"/>
        <end position="266"/>
    </location>
</feature>
<evidence type="ECO:0000313" key="2">
    <source>
        <dbReference type="EMBL" id="THW57611.1"/>
    </source>
</evidence>
<name>A0A4S8YXK7_AURPU</name>
<proteinExistence type="predicted"/>
<dbReference type="EMBL" id="QZAN01000114">
    <property type="protein sequence ID" value="THW57611.1"/>
    <property type="molecule type" value="Genomic_DNA"/>
</dbReference>
<gene>
    <name evidence="2" type="ORF">D6D20_07845</name>
</gene>
<evidence type="ECO:0000313" key="3">
    <source>
        <dbReference type="Proteomes" id="UP000310421"/>
    </source>
</evidence>
<feature type="compositionally biased region" description="Acidic residues" evidence="1">
    <location>
        <begin position="183"/>
        <end position="212"/>
    </location>
</feature>
<sequence>MSTENVEMNVEMDNRSRIFCDLFMKANDHFDNNEFEESYRIFSLLLDYADLSDYHRAGCHRILSLGEDNFLWHAERAVDLYENLFVVRPGSSYTGEFPPTEKAIRAQNILLGLAKESLESARKDTAEIKADYEAQHRAFLTNHGRKPTDEELVLAHHRRYNQHQLNFNAEFEEKYQECLQAGNEEECDDEDDEDEDDEDEEDEDEGDADEGDADKGDSKEPKDKEESHDSDSDVGERLLDLAYDSPTPDALSQPKPSSVANLPKRSNIQRELIAWESEAGDA</sequence>
<accession>A0A4S8YXK7</accession>
<dbReference type="Proteomes" id="UP000310421">
    <property type="component" value="Unassembled WGS sequence"/>
</dbReference>
<evidence type="ECO:0000256" key="1">
    <source>
        <dbReference type="SAM" id="MobiDB-lite"/>
    </source>
</evidence>
<organism evidence="2 3">
    <name type="scientific">Aureobasidium pullulans</name>
    <name type="common">Black yeast</name>
    <name type="synonym">Pullularia pullulans</name>
    <dbReference type="NCBI Taxonomy" id="5580"/>
    <lineage>
        <taxon>Eukaryota</taxon>
        <taxon>Fungi</taxon>
        <taxon>Dikarya</taxon>
        <taxon>Ascomycota</taxon>
        <taxon>Pezizomycotina</taxon>
        <taxon>Dothideomycetes</taxon>
        <taxon>Dothideomycetidae</taxon>
        <taxon>Dothideales</taxon>
        <taxon>Saccotheciaceae</taxon>
        <taxon>Aureobasidium</taxon>
    </lineage>
</organism>
<comment type="caution">
    <text evidence="2">The sequence shown here is derived from an EMBL/GenBank/DDBJ whole genome shotgun (WGS) entry which is preliminary data.</text>
</comment>
<feature type="compositionally biased region" description="Basic and acidic residues" evidence="1">
    <location>
        <begin position="213"/>
        <end position="239"/>
    </location>
</feature>
<protein>
    <submittedName>
        <fullName evidence="2">Uncharacterized protein</fullName>
    </submittedName>
</protein>
<feature type="region of interest" description="Disordered" evidence="1">
    <location>
        <begin position="182"/>
        <end position="267"/>
    </location>
</feature>
<reference evidence="2 3" key="1">
    <citation type="submission" date="2018-10" db="EMBL/GenBank/DDBJ databases">
        <title>Fifty Aureobasidium pullulans genomes reveal a recombining polyextremotolerant generalist.</title>
        <authorList>
            <person name="Gostincar C."/>
            <person name="Turk M."/>
            <person name="Zajc J."/>
            <person name="Gunde-Cimerman N."/>
        </authorList>
    </citation>
    <scope>NUCLEOTIDE SEQUENCE [LARGE SCALE GENOMIC DNA]</scope>
    <source>
        <strain evidence="2 3">EXF-10751</strain>
    </source>
</reference>